<evidence type="ECO:0000313" key="5">
    <source>
        <dbReference type="Proteomes" id="UP000035579"/>
    </source>
</evidence>
<evidence type="ECO:0000259" key="1">
    <source>
        <dbReference type="Pfam" id="PF01048"/>
    </source>
</evidence>
<dbReference type="InterPro" id="IPR035994">
    <property type="entry name" value="Nucleoside_phosphorylase_sf"/>
</dbReference>
<dbReference type="SMR" id="A0AAC8TBR0"/>
<dbReference type="GO" id="GO:0008782">
    <property type="term" value="F:adenosylhomocysteine nucleosidase activity"/>
    <property type="evidence" value="ECO:0007669"/>
    <property type="project" value="TreeGrafter"/>
</dbReference>
<dbReference type="Proteomes" id="UP000035579">
    <property type="component" value="Chromosome"/>
</dbReference>
<evidence type="ECO:0000313" key="6">
    <source>
        <dbReference type="Proteomes" id="UP000256345"/>
    </source>
</evidence>
<evidence type="ECO:0000313" key="3">
    <source>
        <dbReference type="EMBL" id="AKI98680.1"/>
    </source>
</evidence>
<dbReference type="GO" id="GO:0009116">
    <property type="term" value="P:nucleoside metabolic process"/>
    <property type="evidence" value="ECO:0007669"/>
    <property type="project" value="InterPro"/>
</dbReference>
<dbReference type="Proteomes" id="UP000256345">
    <property type="component" value="Unassembled WGS sequence"/>
</dbReference>
<dbReference type="PANTHER" id="PTHR46832">
    <property type="entry name" value="5'-METHYLTHIOADENOSINE/S-ADENOSYLHOMOCYSTEINE NUCLEOSIDASE"/>
    <property type="match status" value="1"/>
</dbReference>
<dbReference type="AlphaFoldDB" id="A0AAC8TBR0"/>
<dbReference type="GO" id="GO:0019284">
    <property type="term" value="P:L-methionine salvage from S-adenosylmethionine"/>
    <property type="evidence" value="ECO:0007669"/>
    <property type="project" value="TreeGrafter"/>
</dbReference>
<dbReference type="InterPro" id="IPR000845">
    <property type="entry name" value="Nucleoside_phosphorylase_d"/>
</dbReference>
<dbReference type="InterPro" id="IPR041327">
    <property type="entry name" value="Cap17-like_N"/>
</dbReference>
<organism evidence="3 5">
    <name type="scientific">Archangium gephyra</name>
    <dbReference type="NCBI Taxonomy" id="48"/>
    <lineage>
        <taxon>Bacteria</taxon>
        <taxon>Pseudomonadati</taxon>
        <taxon>Myxococcota</taxon>
        <taxon>Myxococcia</taxon>
        <taxon>Myxococcales</taxon>
        <taxon>Cystobacterineae</taxon>
        <taxon>Archangiaceae</taxon>
        <taxon>Archangium</taxon>
    </lineage>
</organism>
<sequence>MSSSSGLKSRSILISGSANRSCSVDMLGVAHAFVRQLAGEILSAGGNLVVFANEEPTTEGGERLPLTFDWQSLEVLEALEAQGTQPSGTAASGLRAVVVIGHKILNRLSEPRRALLSRLSALRLVKTIFIEDDLYTGGNIADALTGHAEAMLCLGGGKGVSVQAHKMMEKQAPVLPLDLPLGAFNSDGEGSLGLLKKARREPARFFPRTPERFLGELLGLSLRPRGVDPSEVARRVVHLLSAEFEAARKHAPVDLLLLTALPVELEAVRTALGLPATDLPEKLSSGTNYWTTDVASKRGGRAYKVALGCIGAAGNPDASAATTEFVTGLQPRLVIMTGIAAGIRGLCKLGEVVLSERVVAYEPAAEVLEEGEPRQMLRPESYRLPHAILQDAVAYVSRREELTKRLWASLEAAGMRWPAAGAREEVSEGPSARLATIASGEKLLRNPERLRLLRGQQHGRIEVGEMEAAGVVAACWRSGADFLIIRGISDFGDPEKNDAFQQVAAMGAAIVAVDFIREALRLDGAGPAHSSSSS</sequence>
<dbReference type="RefSeq" id="WP_047853980.1">
    <property type="nucleotide sequence ID" value="NZ_CP011509.1"/>
</dbReference>
<evidence type="ECO:0000313" key="4">
    <source>
        <dbReference type="EMBL" id="REG30608.1"/>
    </source>
</evidence>
<dbReference type="Gene3D" id="3.40.50.1580">
    <property type="entry name" value="Nucleoside phosphorylase domain"/>
    <property type="match status" value="1"/>
</dbReference>
<accession>A0AAC8TBR0</accession>
<dbReference type="PANTHER" id="PTHR46832:SF1">
    <property type="entry name" value="5'-METHYLTHIOADENOSINE_S-ADENOSYLHOMOCYSTEINE NUCLEOSIDASE"/>
    <property type="match status" value="1"/>
</dbReference>
<protein>
    <submittedName>
        <fullName evidence="3 4">Phosphorylase</fullName>
    </submittedName>
</protein>
<reference evidence="4 6" key="2">
    <citation type="submission" date="2018-08" db="EMBL/GenBank/DDBJ databases">
        <title>Genomic Encyclopedia of Archaeal and Bacterial Type Strains, Phase II (KMG-II): from individual species to whole genera.</title>
        <authorList>
            <person name="Goeker M."/>
        </authorList>
    </citation>
    <scope>NUCLEOTIDE SEQUENCE [LARGE SCALE GENOMIC DNA]</scope>
    <source>
        <strain evidence="4 6">DSM 2261</strain>
    </source>
</reference>
<name>A0AAC8TBR0_9BACT</name>
<reference evidence="3 5" key="1">
    <citation type="submission" date="2015-05" db="EMBL/GenBank/DDBJ databases">
        <title>Genome assembly of Archangium gephyra DSM 2261.</title>
        <authorList>
            <person name="Sharma G."/>
            <person name="Subramanian S."/>
        </authorList>
    </citation>
    <scope>NUCLEOTIDE SEQUENCE [LARGE SCALE GENOMIC DNA]</scope>
    <source>
        <strain evidence="3 5">DSM 2261</strain>
    </source>
</reference>
<proteinExistence type="predicted"/>
<evidence type="ECO:0000259" key="2">
    <source>
        <dbReference type="Pfam" id="PF18178"/>
    </source>
</evidence>
<gene>
    <name evidence="3" type="ORF">AA314_00307</name>
    <name evidence="4" type="ORF">ATI61_10677</name>
</gene>
<dbReference type="GO" id="GO:0005829">
    <property type="term" value="C:cytosol"/>
    <property type="evidence" value="ECO:0007669"/>
    <property type="project" value="TreeGrafter"/>
</dbReference>
<keyword evidence="6" id="KW-1185">Reference proteome</keyword>
<feature type="domain" description="Nucleoside phosphorylase" evidence="1">
    <location>
        <begin position="256"/>
        <end position="517"/>
    </location>
</feature>
<dbReference type="Pfam" id="PF01048">
    <property type="entry name" value="PNP_UDP_1"/>
    <property type="match status" value="1"/>
</dbReference>
<dbReference type="SUPFAM" id="SSF53167">
    <property type="entry name" value="Purine and uridine phosphorylases"/>
    <property type="match status" value="1"/>
</dbReference>
<dbReference type="GO" id="GO:0008930">
    <property type="term" value="F:methylthioadenosine nucleosidase activity"/>
    <property type="evidence" value="ECO:0007669"/>
    <property type="project" value="TreeGrafter"/>
</dbReference>
<dbReference type="KEGG" id="age:AA314_00307"/>
<dbReference type="EMBL" id="QUMU01000006">
    <property type="protein sequence ID" value="REG30608.1"/>
    <property type="molecule type" value="Genomic_DNA"/>
</dbReference>
<dbReference type="Pfam" id="PF18178">
    <property type="entry name" value="Cap17-like_N"/>
    <property type="match status" value="1"/>
</dbReference>
<dbReference type="EMBL" id="CP011509">
    <property type="protein sequence ID" value="AKI98680.1"/>
    <property type="molecule type" value="Genomic_DNA"/>
</dbReference>
<feature type="domain" description="ATP nucleosidase Cap17-like N-terminal" evidence="2">
    <location>
        <begin position="7"/>
        <end position="211"/>
    </location>
</feature>